<sequence>LKTNGLIPLFCRITVDGKEARFGMKCDVNPKYWDVETGRSTGRTAEVVKTNALVDNTKAAIYKIYRELQERDNYVTAEKVKNVFLGIEAKQKTLLELFDCHNKERKLQVNINLSKSTYYRYCTVRKVVEDFILYKYNLHDIPVKEVNHQFLSDFETYLLTMHTYSKNTVVAMMKKFRHIIEIALNKEWIYRNPFKEFKLQWQKVDRGYLTQAEIETMIDFQFEDERMEKARDIFIFCTFTGLAYADVKSLTNSHIQSSFDDKLWIKGKHKKTDTEYNIPLLNIPKIILEKYKGKMKDDLALPVFDIVIYNILLKKIANLCGIAKNFSSHLARHTFATLALTKGVSIESVSKMLGHTGINTTQIYAKITDRKIGNEMNLFAGNVKKLDMKLQFSPNQNVVSIESFLKTLKIPSGKASDVIWENLTAKVWNKLSNIEKQSFVSEIENKEIKPKTFRDFYMTLMDYFLDNLTSQNDNSALSANEFIGEEIKSIV</sequence>
<dbReference type="CDD" id="cd01185">
    <property type="entry name" value="INTN1_C_like"/>
    <property type="match status" value="1"/>
</dbReference>
<organism evidence="5">
    <name type="scientific">termite gut metagenome</name>
    <dbReference type="NCBI Taxonomy" id="433724"/>
    <lineage>
        <taxon>unclassified sequences</taxon>
        <taxon>metagenomes</taxon>
        <taxon>organismal metagenomes</taxon>
    </lineage>
</organism>
<proteinExistence type="inferred from homology"/>
<dbReference type="PROSITE" id="PS51898">
    <property type="entry name" value="TYR_RECOMBINASE"/>
    <property type="match status" value="1"/>
</dbReference>
<dbReference type="EMBL" id="SNRY01004074">
    <property type="protein sequence ID" value="KAA6318816.1"/>
    <property type="molecule type" value="Genomic_DNA"/>
</dbReference>
<dbReference type="InterPro" id="IPR002104">
    <property type="entry name" value="Integrase_catalytic"/>
</dbReference>
<dbReference type="InterPro" id="IPR013762">
    <property type="entry name" value="Integrase-like_cat_sf"/>
</dbReference>
<keyword evidence="2" id="KW-0238">DNA-binding</keyword>
<evidence type="ECO:0000256" key="1">
    <source>
        <dbReference type="ARBA" id="ARBA00008857"/>
    </source>
</evidence>
<dbReference type="PANTHER" id="PTHR30349">
    <property type="entry name" value="PHAGE INTEGRASE-RELATED"/>
    <property type="match status" value="1"/>
</dbReference>
<dbReference type="InterPro" id="IPR011010">
    <property type="entry name" value="DNA_brk_join_enz"/>
</dbReference>
<dbReference type="InterPro" id="IPR010998">
    <property type="entry name" value="Integrase_recombinase_N"/>
</dbReference>
<dbReference type="SUPFAM" id="SSF56349">
    <property type="entry name" value="DNA breaking-rejoining enzymes"/>
    <property type="match status" value="1"/>
</dbReference>
<reference evidence="5" key="1">
    <citation type="submission" date="2019-03" db="EMBL/GenBank/DDBJ databases">
        <title>Single cell metagenomics reveals metabolic interactions within the superorganism composed of flagellate Streblomastix strix and complex community of Bacteroidetes bacteria on its surface.</title>
        <authorList>
            <person name="Treitli S.C."/>
            <person name="Kolisko M."/>
            <person name="Husnik F."/>
            <person name="Keeling P."/>
            <person name="Hampl V."/>
        </authorList>
    </citation>
    <scope>NUCLEOTIDE SEQUENCE</scope>
    <source>
        <strain evidence="5">STM</strain>
    </source>
</reference>
<comment type="similarity">
    <text evidence="1">Belongs to the 'phage' integrase family.</text>
</comment>
<dbReference type="AlphaFoldDB" id="A0A5J4Q9T4"/>
<dbReference type="PANTHER" id="PTHR30349:SF64">
    <property type="entry name" value="PROPHAGE INTEGRASE INTD-RELATED"/>
    <property type="match status" value="1"/>
</dbReference>
<dbReference type="GO" id="GO:0015074">
    <property type="term" value="P:DNA integration"/>
    <property type="evidence" value="ECO:0007669"/>
    <property type="project" value="InterPro"/>
</dbReference>
<feature type="non-terminal residue" evidence="5">
    <location>
        <position position="1"/>
    </location>
</feature>
<protein>
    <recommendedName>
        <fullName evidence="4">Tyr recombinase domain-containing protein</fullName>
    </recommendedName>
</protein>
<dbReference type="InterPro" id="IPR035386">
    <property type="entry name" value="Arm-DNA-bind_5"/>
</dbReference>
<dbReference type="InterPro" id="IPR050090">
    <property type="entry name" value="Tyrosine_recombinase_XerCD"/>
</dbReference>
<feature type="domain" description="Tyr recombinase" evidence="4">
    <location>
        <begin position="204"/>
        <end position="377"/>
    </location>
</feature>
<dbReference type="GO" id="GO:0006310">
    <property type="term" value="P:DNA recombination"/>
    <property type="evidence" value="ECO:0007669"/>
    <property type="project" value="UniProtKB-KW"/>
</dbReference>
<dbReference type="Pfam" id="PF00589">
    <property type="entry name" value="Phage_integrase"/>
    <property type="match status" value="1"/>
</dbReference>
<dbReference type="InterPro" id="IPR025269">
    <property type="entry name" value="SAM-like_dom"/>
</dbReference>
<dbReference type="Gene3D" id="1.10.443.10">
    <property type="entry name" value="Intergrase catalytic core"/>
    <property type="match status" value="1"/>
</dbReference>
<gene>
    <name evidence="5" type="ORF">EZS27_031220</name>
</gene>
<accession>A0A5J4Q9T4</accession>
<dbReference type="Gene3D" id="1.10.150.130">
    <property type="match status" value="1"/>
</dbReference>
<name>A0A5J4Q9T4_9ZZZZ</name>
<evidence type="ECO:0000313" key="5">
    <source>
        <dbReference type="EMBL" id="KAA6318816.1"/>
    </source>
</evidence>
<dbReference type="GO" id="GO:0003677">
    <property type="term" value="F:DNA binding"/>
    <property type="evidence" value="ECO:0007669"/>
    <property type="project" value="UniProtKB-KW"/>
</dbReference>
<comment type="caution">
    <text evidence="5">The sequence shown here is derived from an EMBL/GenBank/DDBJ whole genome shotgun (WGS) entry which is preliminary data.</text>
</comment>
<evidence type="ECO:0000256" key="3">
    <source>
        <dbReference type="ARBA" id="ARBA00023172"/>
    </source>
</evidence>
<evidence type="ECO:0000259" key="4">
    <source>
        <dbReference type="PROSITE" id="PS51898"/>
    </source>
</evidence>
<keyword evidence="3" id="KW-0233">DNA recombination</keyword>
<evidence type="ECO:0000256" key="2">
    <source>
        <dbReference type="ARBA" id="ARBA00023125"/>
    </source>
</evidence>
<dbReference type="Pfam" id="PF13102">
    <property type="entry name" value="Phage_int_SAM_5"/>
    <property type="match status" value="1"/>
</dbReference>
<dbReference type="Pfam" id="PF17293">
    <property type="entry name" value="Arm-DNA-bind_5"/>
    <property type="match status" value="1"/>
</dbReference>